<protein>
    <submittedName>
        <fullName evidence="6">TetR/AcrR family transcriptional regulator</fullName>
    </submittedName>
</protein>
<dbReference type="InterPro" id="IPR009057">
    <property type="entry name" value="Homeodomain-like_sf"/>
</dbReference>
<dbReference type="InterPro" id="IPR036271">
    <property type="entry name" value="Tet_transcr_reg_TetR-rel_C_sf"/>
</dbReference>
<dbReference type="SUPFAM" id="SSF48498">
    <property type="entry name" value="Tetracyclin repressor-like, C-terminal domain"/>
    <property type="match status" value="1"/>
</dbReference>
<dbReference type="Gene3D" id="1.10.357.10">
    <property type="entry name" value="Tetracycline Repressor, domain 2"/>
    <property type="match status" value="1"/>
</dbReference>
<sequence>MSRQEQKAQTLQRITEAAARSFRKGGFGGIGVDGLAKAAGVTSGAFYVHYGSKNEAFCAAIVQGMADLKAGVLYCQETWGQAWWEGFVRFYLGAKRQCDLSESCSLQSLSPEVARSTPEAREAFEAGLQDVAAAILAGPKSPKAPRDLDAACAALAALVGAVTLARAVSSSTLADEIAAATGKALLGPRWSAGESQ</sequence>
<dbReference type="PANTHER" id="PTHR47506">
    <property type="entry name" value="TRANSCRIPTIONAL REGULATORY PROTEIN"/>
    <property type="match status" value="1"/>
</dbReference>
<dbReference type="Pfam" id="PF00440">
    <property type="entry name" value="TetR_N"/>
    <property type="match status" value="1"/>
</dbReference>
<keyword evidence="2 4" id="KW-0238">DNA-binding</keyword>
<proteinExistence type="predicted"/>
<evidence type="ECO:0000256" key="4">
    <source>
        <dbReference type="PROSITE-ProRule" id="PRU00335"/>
    </source>
</evidence>
<dbReference type="EMBL" id="BAABLD010000008">
    <property type="protein sequence ID" value="GAA5164999.1"/>
    <property type="molecule type" value="Genomic_DNA"/>
</dbReference>
<dbReference type="RefSeq" id="WP_345532772.1">
    <property type="nucleotide sequence ID" value="NZ_BAABLD010000008.1"/>
</dbReference>
<feature type="DNA-binding region" description="H-T-H motif" evidence="4">
    <location>
        <begin position="31"/>
        <end position="50"/>
    </location>
</feature>
<evidence type="ECO:0000256" key="2">
    <source>
        <dbReference type="ARBA" id="ARBA00023125"/>
    </source>
</evidence>
<keyword evidence="1" id="KW-0805">Transcription regulation</keyword>
<organism evidence="6 7">
    <name type="scientific">Viridibacterium curvum</name>
    <dbReference type="NCBI Taxonomy" id="1101404"/>
    <lineage>
        <taxon>Bacteria</taxon>
        <taxon>Pseudomonadati</taxon>
        <taxon>Pseudomonadota</taxon>
        <taxon>Betaproteobacteria</taxon>
        <taxon>Rhodocyclales</taxon>
        <taxon>Rhodocyclaceae</taxon>
        <taxon>Viridibacterium</taxon>
    </lineage>
</organism>
<dbReference type="PRINTS" id="PR00455">
    <property type="entry name" value="HTHTETR"/>
</dbReference>
<evidence type="ECO:0000313" key="6">
    <source>
        <dbReference type="EMBL" id="GAA5164999.1"/>
    </source>
</evidence>
<keyword evidence="7" id="KW-1185">Reference proteome</keyword>
<evidence type="ECO:0000256" key="3">
    <source>
        <dbReference type="ARBA" id="ARBA00023163"/>
    </source>
</evidence>
<name>A0ABP9QPH7_9RHOO</name>
<dbReference type="Proteomes" id="UP001500547">
    <property type="component" value="Unassembled WGS sequence"/>
</dbReference>
<dbReference type="PANTHER" id="PTHR47506:SF7">
    <property type="entry name" value="TRANSCRIPTIONAL REGULATORY PROTEIN"/>
    <property type="match status" value="1"/>
</dbReference>
<accession>A0ABP9QPH7</accession>
<gene>
    <name evidence="6" type="ORF">GCM10025770_19820</name>
</gene>
<dbReference type="SUPFAM" id="SSF46689">
    <property type="entry name" value="Homeodomain-like"/>
    <property type="match status" value="1"/>
</dbReference>
<feature type="domain" description="HTH tetR-type" evidence="5">
    <location>
        <begin position="8"/>
        <end position="68"/>
    </location>
</feature>
<evidence type="ECO:0000313" key="7">
    <source>
        <dbReference type="Proteomes" id="UP001500547"/>
    </source>
</evidence>
<dbReference type="InterPro" id="IPR001647">
    <property type="entry name" value="HTH_TetR"/>
</dbReference>
<dbReference type="PROSITE" id="PS50977">
    <property type="entry name" value="HTH_TETR_2"/>
    <property type="match status" value="1"/>
</dbReference>
<dbReference type="Gene3D" id="1.10.10.60">
    <property type="entry name" value="Homeodomain-like"/>
    <property type="match status" value="1"/>
</dbReference>
<reference evidence="7" key="1">
    <citation type="journal article" date="2019" name="Int. J. Syst. Evol. Microbiol.">
        <title>The Global Catalogue of Microorganisms (GCM) 10K type strain sequencing project: providing services to taxonomists for standard genome sequencing and annotation.</title>
        <authorList>
            <consortium name="The Broad Institute Genomics Platform"/>
            <consortium name="The Broad Institute Genome Sequencing Center for Infectious Disease"/>
            <person name="Wu L."/>
            <person name="Ma J."/>
        </authorList>
    </citation>
    <scope>NUCLEOTIDE SEQUENCE [LARGE SCALE GENOMIC DNA]</scope>
    <source>
        <strain evidence="7">JCM 18715</strain>
    </source>
</reference>
<keyword evidence="3" id="KW-0804">Transcription</keyword>
<evidence type="ECO:0000259" key="5">
    <source>
        <dbReference type="PROSITE" id="PS50977"/>
    </source>
</evidence>
<evidence type="ECO:0000256" key="1">
    <source>
        <dbReference type="ARBA" id="ARBA00023015"/>
    </source>
</evidence>
<comment type="caution">
    <text evidence="6">The sequence shown here is derived from an EMBL/GenBank/DDBJ whole genome shotgun (WGS) entry which is preliminary data.</text>
</comment>